<feature type="domain" description="HTH cro/C1-type" evidence="1">
    <location>
        <begin position="38"/>
        <end position="85"/>
    </location>
</feature>
<dbReference type="CDD" id="cd00093">
    <property type="entry name" value="HTH_XRE"/>
    <property type="match status" value="1"/>
</dbReference>
<evidence type="ECO:0000313" key="2">
    <source>
        <dbReference type="EMBL" id="KAB2655920.1"/>
    </source>
</evidence>
<dbReference type="GO" id="GO:0003677">
    <property type="term" value="F:DNA binding"/>
    <property type="evidence" value="ECO:0007669"/>
    <property type="project" value="InterPro"/>
</dbReference>
<dbReference type="AlphaFoldDB" id="A0A7V8B1J3"/>
<dbReference type="Gene3D" id="1.10.260.40">
    <property type="entry name" value="lambda repressor-like DNA-binding domains"/>
    <property type="match status" value="1"/>
</dbReference>
<dbReference type="EMBL" id="WBVY01000004">
    <property type="protein sequence ID" value="KAB2655920.1"/>
    <property type="molecule type" value="Genomic_DNA"/>
</dbReference>
<dbReference type="PROSITE" id="PS50943">
    <property type="entry name" value="HTH_CROC1"/>
    <property type="match status" value="1"/>
</dbReference>
<dbReference type="SMART" id="SM00530">
    <property type="entry name" value="HTH_XRE"/>
    <property type="match status" value="1"/>
</dbReference>
<sequence>MMSYQLKIDLRKRQAGRLISKTHREIQKAFVRASREDGLTQQKLAKKLGLDRSVVNRILVGEGNLTLRTISDLAWALGFLPVVEFRKDIPKVNSNHFNCPDDDFHVKEVKLTRPDRERGKIDVRAEAKAVVELDEYA</sequence>
<reference evidence="2 3" key="1">
    <citation type="submission" date="2019-09" db="EMBL/GenBank/DDBJ databases">
        <title>Taxonomic organization of the family Brucellaceae based on a phylogenomic approach.</title>
        <authorList>
            <person name="Leclercq S."/>
            <person name="Cloeckaert A."/>
            <person name="Zygmunt M.S."/>
        </authorList>
    </citation>
    <scope>NUCLEOTIDE SEQUENCE [LARGE SCALE GENOMIC DNA]</scope>
    <source>
        <strain evidence="2 3">TA93</strain>
    </source>
</reference>
<protein>
    <submittedName>
        <fullName evidence="2">Helix-turn-helix transcriptional regulator</fullName>
    </submittedName>
</protein>
<dbReference type="RefSeq" id="WP_151646716.1">
    <property type="nucleotide sequence ID" value="NZ_WBVY01000004.1"/>
</dbReference>
<dbReference type="Pfam" id="PF01381">
    <property type="entry name" value="HTH_3"/>
    <property type="match status" value="1"/>
</dbReference>
<name>A0A7V8B1J3_9HYPH</name>
<dbReference type="InterPro" id="IPR001387">
    <property type="entry name" value="Cro/C1-type_HTH"/>
</dbReference>
<dbReference type="SUPFAM" id="SSF47413">
    <property type="entry name" value="lambda repressor-like DNA-binding domains"/>
    <property type="match status" value="1"/>
</dbReference>
<evidence type="ECO:0000259" key="1">
    <source>
        <dbReference type="PROSITE" id="PS50943"/>
    </source>
</evidence>
<comment type="caution">
    <text evidence="2">The sequence shown here is derived from an EMBL/GenBank/DDBJ whole genome shotgun (WGS) entry which is preliminary data.</text>
</comment>
<organism evidence="2 3">
    <name type="scientific">Brucella tritici</name>
    <dbReference type="NCBI Taxonomy" id="94626"/>
    <lineage>
        <taxon>Bacteria</taxon>
        <taxon>Pseudomonadati</taxon>
        <taxon>Pseudomonadota</taxon>
        <taxon>Alphaproteobacteria</taxon>
        <taxon>Hyphomicrobiales</taxon>
        <taxon>Brucellaceae</taxon>
        <taxon>Brucella/Ochrobactrum group</taxon>
        <taxon>Brucella</taxon>
    </lineage>
</organism>
<accession>A0A7V8B1J3</accession>
<dbReference type="Proteomes" id="UP000460650">
    <property type="component" value="Unassembled WGS sequence"/>
</dbReference>
<evidence type="ECO:0000313" key="3">
    <source>
        <dbReference type="Proteomes" id="UP000460650"/>
    </source>
</evidence>
<proteinExistence type="predicted"/>
<dbReference type="InterPro" id="IPR010982">
    <property type="entry name" value="Lambda_DNA-bd_dom_sf"/>
</dbReference>
<gene>
    <name evidence="2" type="ORF">F9K94_15445</name>
</gene>